<name>A0A4R9LXH8_9LEPT</name>
<keyword evidence="2" id="KW-0472">Membrane</keyword>
<evidence type="ECO:0000313" key="5">
    <source>
        <dbReference type="Proteomes" id="UP000298058"/>
    </source>
</evidence>
<keyword evidence="2" id="KW-1133">Transmembrane helix</keyword>
<feature type="compositionally biased region" description="Low complexity" evidence="1">
    <location>
        <begin position="1"/>
        <end position="52"/>
    </location>
</feature>
<evidence type="ECO:0000313" key="4">
    <source>
        <dbReference type="EMBL" id="TGN17081.1"/>
    </source>
</evidence>
<sequence>MGASYRSSGSSSSYSSSSSSSYRSSSYSSSSYRSSSNSSSHNSSSTSSYTSSPPAGPEPTAYFEADKHDIRIHFKSSGQADVIESFLIKEKTAKVGIVRKKFLKIANWKISELKVTPVEYYANAFDWEIDVNWKEGANDSKIPLELSYRIEQPMETIGNSTLLFWEVEKKIIRPEKANVTITWDEDLIWKSFQVSQRYYDPNLFDYSEEPVKLILGENKITIDPSSLRNDFTHFVLLGFPESNVSSRSGNLGTADQEHYTTHQKITLNENGSDRYEVDLSFFSKETKNQEKLFFDYGINHFYSQNNSLLPRFLSPSYQIHYDYSSNMSSGFWSQIGASVSSPEIKKENSETSSYNYKFAFTALGEHFTQGNKEIIYLQPVSVKEWRNKLSSLSLEIIFPEEVDLSQTNISLFLTDCDYCGQPTAGRLIPTITQIGKDKNRVLLNWNSSLPEGYFPIVKIETDPSLFSNWFFINYAAAMRALFLSPGSGSNLEFLLSSNLIFVTILGFCFFWILPKWKKSSYYVELNPYEILKQEQNKKKLLGEILSYDPNFDVNDFFAKTKFIGNTLVESWTKGNMEPVRHYVSAGVFQRLRIQLQLLEEVDELKNLTTEFKILDQKILHVEVFSDYLTIHIKLSCKAKDVSVSTHLSDKEKNKLVSEAEEGTYEEVYSFSRRLSAKTQIGKDLIHNLCPSCGADSPFSHTTTKCQYCGSIFNSGENDWVLSEITQVVEWDTDRFMDYREFAKKHTESPSSIQILEDRASSLFWKWIYAKTKADPKYISRETTNKSLLEGVKRRELFFLPVVGSVEVSSFQNKGTSFEAVCNFRWSAARRNNLLPEHKRNNLKLVLSGTRETKLGFSEVTCKKCGGPFPETDATNCDYCKEPIPDLVNDWLLEEID</sequence>
<dbReference type="SUPFAM" id="SSF54427">
    <property type="entry name" value="NTF2-like"/>
    <property type="match status" value="1"/>
</dbReference>
<keyword evidence="2" id="KW-0812">Transmembrane</keyword>
<dbReference type="OrthoDB" id="9780873at2"/>
<dbReference type="Proteomes" id="UP000298058">
    <property type="component" value="Unassembled WGS sequence"/>
</dbReference>
<organism evidence="4 5">
    <name type="scientific">Leptospira idonii</name>
    <dbReference type="NCBI Taxonomy" id="1193500"/>
    <lineage>
        <taxon>Bacteria</taxon>
        <taxon>Pseudomonadati</taxon>
        <taxon>Spirochaetota</taxon>
        <taxon>Spirochaetia</taxon>
        <taxon>Leptospirales</taxon>
        <taxon>Leptospiraceae</taxon>
        <taxon>Leptospira</taxon>
    </lineage>
</organism>
<reference evidence="4" key="1">
    <citation type="journal article" date="2019" name="PLoS Negl. Trop. Dis.">
        <title>Revisiting the worldwide diversity of Leptospira species in the environment.</title>
        <authorList>
            <person name="Vincent A.T."/>
            <person name="Schiettekatte O."/>
            <person name="Bourhy P."/>
            <person name="Veyrier F.J."/>
            <person name="Picardeau M."/>
        </authorList>
    </citation>
    <scope>NUCLEOTIDE SEQUENCE [LARGE SCALE GENOMIC DNA]</scope>
    <source>
        <strain evidence="4">201300427</strain>
    </source>
</reference>
<evidence type="ECO:0000259" key="3">
    <source>
        <dbReference type="SMART" id="SM00978"/>
    </source>
</evidence>
<dbReference type="EMBL" id="RQHW01000079">
    <property type="protein sequence ID" value="TGN17081.1"/>
    <property type="molecule type" value="Genomic_DNA"/>
</dbReference>
<keyword evidence="5" id="KW-1185">Reference proteome</keyword>
<feature type="domain" description="Tim44-like" evidence="3">
    <location>
        <begin position="537"/>
        <end position="726"/>
    </location>
</feature>
<feature type="region of interest" description="Disordered" evidence="1">
    <location>
        <begin position="1"/>
        <end position="61"/>
    </location>
</feature>
<gene>
    <name evidence="4" type="ORF">EHS15_18035</name>
</gene>
<protein>
    <recommendedName>
        <fullName evidence="3">Tim44-like domain-containing protein</fullName>
    </recommendedName>
</protein>
<dbReference type="RefSeq" id="WP_135761988.1">
    <property type="nucleotide sequence ID" value="NZ_RQHW01000079.1"/>
</dbReference>
<dbReference type="Gene3D" id="3.10.450.240">
    <property type="match status" value="1"/>
</dbReference>
<comment type="caution">
    <text evidence="4">The sequence shown here is derived from an EMBL/GenBank/DDBJ whole genome shotgun (WGS) entry which is preliminary data.</text>
</comment>
<dbReference type="InterPro" id="IPR007379">
    <property type="entry name" value="Tim44-like_dom"/>
</dbReference>
<dbReference type="SMART" id="SM00978">
    <property type="entry name" value="Tim44"/>
    <property type="match status" value="1"/>
</dbReference>
<feature type="transmembrane region" description="Helical" evidence="2">
    <location>
        <begin position="493"/>
        <end position="513"/>
    </location>
</feature>
<accession>A0A4R9LXH8</accession>
<proteinExistence type="predicted"/>
<dbReference type="AlphaFoldDB" id="A0A4R9LXH8"/>
<dbReference type="InterPro" id="IPR032710">
    <property type="entry name" value="NTF2-like_dom_sf"/>
</dbReference>
<evidence type="ECO:0000256" key="2">
    <source>
        <dbReference type="SAM" id="Phobius"/>
    </source>
</evidence>
<evidence type="ECO:0000256" key="1">
    <source>
        <dbReference type="SAM" id="MobiDB-lite"/>
    </source>
</evidence>